<keyword evidence="3 13" id="KW-0813">Transport</keyword>
<feature type="binding site" description="M2 metal binding site" evidence="13">
    <location>
        <position position="132"/>
    </location>
    <ligand>
        <name>Fe(2+)</name>
        <dbReference type="ChEBI" id="CHEBI:29033"/>
    </ligand>
</feature>
<dbReference type="InterPro" id="IPR003689">
    <property type="entry name" value="ZIP"/>
</dbReference>
<name>K6VPZ0_9MICO</name>
<dbReference type="EMBL" id="BAGZ01000005">
    <property type="protein sequence ID" value="GAB77440.1"/>
    <property type="molecule type" value="Genomic_DNA"/>
</dbReference>
<feature type="transmembrane region" description="Helical" evidence="13">
    <location>
        <begin position="241"/>
        <end position="260"/>
    </location>
</feature>
<dbReference type="Pfam" id="PF02535">
    <property type="entry name" value="Zip"/>
    <property type="match status" value="1"/>
</dbReference>
<comment type="function">
    <text evidence="13">Mediates zinc uptake. May also transport other divalent cations.</text>
</comment>
<comment type="caution">
    <text evidence="14">The sequence shown here is derived from an EMBL/GenBank/DDBJ whole genome shotgun (WGS) entry which is preliminary data.</text>
</comment>
<feature type="binding site" description="M2 metal binding site" evidence="13">
    <location>
        <position position="161"/>
    </location>
    <ligand>
        <name>Fe(2+)</name>
        <dbReference type="ChEBI" id="CHEBI:29033"/>
    </ligand>
</feature>
<evidence type="ECO:0000313" key="15">
    <source>
        <dbReference type="Proteomes" id="UP000008495"/>
    </source>
</evidence>
<keyword evidence="6" id="KW-0479">Metal-binding</keyword>
<keyword evidence="4 13" id="KW-1003">Cell membrane</keyword>
<dbReference type="NCBIfam" id="NF003243">
    <property type="entry name" value="PRK04201.1"/>
    <property type="match status" value="1"/>
</dbReference>
<evidence type="ECO:0000313" key="14">
    <source>
        <dbReference type="EMBL" id="GAB77440.1"/>
    </source>
</evidence>
<evidence type="ECO:0000256" key="9">
    <source>
        <dbReference type="ARBA" id="ARBA00022989"/>
    </source>
</evidence>
<evidence type="ECO:0000256" key="8">
    <source>
        <dbReference type="ARBA" id="ARBA00022906"/>
    </source>
</evidence>
<keyword evidence="12 13" id="KW-0472">Membrane</keyword>
<dbReference type="GO" id="GO:0046872">
    <property type="term" value="F:metal ion binding"/>
    <property type="evidence" value="ECO:0007669"/>
    <property type="project" value="UniProtKB-KW"/>
</dbReference>
<dbReference type="eggNOG" id="COG0428">
    <property type="taxonomic scope" value="Bacteria"/>
</dbReference>
<comment type="similarity">
    <text evidence="2 13">Belongs to the ZIP transporter (TC 2.A.5) family. ZupT subfamily.</text>
</comment>
<feature type="binding site" description="M1 metal binding site" evidence="13">
    <location>
        <position position="132"/>
    </location>
    <ligand>
        <name>Zn(2+)</name>
        <dbReference type="ChEBI" id="CHEBI:29105"/>
    </ligand>
</feature>
<gene>
    <name evidence="13 14" type="primary">zupT</name>
    <name evidence="14" type="ORF">AUCHE_05_03510</name>
</gene>
<accession>K6VPZ0</accession>
<feature type="transmembrane region" description="Helical" evidence="13">
    <location>
        <begin position="150"/>
        <end position="172"/>
    </location>
</feature>
<dbReference type="HAMAP" id="MF_00548">
    <property type="entry name" value="ZupT"/>
    <property type="match status" value="1"/>
</dbReference>
<evidence type="ECO:0000256" key="5">
    <source>
        <dbReference type="ARBA" id="ARBA00022692"/>
    </source>
</evidence>
<keyword evidence="9 13" id="KW-1133">Transmembrane helix</keyword>
<feature type="binding site" description="M1 metal binding site" evidence="13">
    <location>
        <position position="157"/>
    </location>
    <ligand>
        <name>Zn(2+)</name>
        <dbReference type="ChEBI" id="CHEBI:29105"/>
    </ligand>
</feature>
<dbReference type="InterPro" id="IPR023498">
    <property type="entry name" value="Zn_transptr_ZupT"/>
</dbReference>
<dbReference type="PANTHER" id="PTHR11040">
    <property type="entry name" value="ZINC/IRON TRANSPORTER"/>
    <property type="match status" value="1"/>
</dbReference>
<evidence type="ECO:0000256" key="12">
    <source>
        <dbReference type="ARBA" id="ARBA00023136"/>
    </source>
</evidence>
<evidence type="ECO:0000256" key="4">
    <source>
        <dbReference type="ARBA" id="ARBA00022475"/>
    </source>
</evidence>
<organism evidence="14 15">
    <name type="scientific">Austwickia chelonae NBRC 105200</name>
    <dbReference type="NCBI Taxonomy" id="1184607"/>
    <lineage>
        <taxon>Bacteria</taxon>
        <taxon>Bacillati</taxon>
        <taxon>Actinomycetota</taxon>
        <taxon>Actinomycetes</taxon>
        <taxon>Micrococcales</taxon>
        <taxon>Dermatophilaceae</taxon>
        <taxon>Austwickia</taxon>
    </lineage>
</organism>
<evidence type="ECO:0000256" key="10">
    <source>
        <dbReference type="ARBA" id="ARBA00023004"/>
    </source>
</evidence>
<proteinExistence type="inferred from homology"/>
<keyword evidence="7 13" id="KW-0862">Zinc</keyword>
<dbReference type="GO" id="GO:0005886">
    <property type="term" value="C:plasma membrane"/>
    <property type="evidence" value="ECO:0007669"/>
    <property type="project" value="UniProtKB-SubCell"/>
</dbReference>
<feature type="transmembrane region" description="Helical" evidence="13">
    <location>
        <begin position="6"/>
        <end position="28"/>
    </location>
</feature>
<feature type="transmembrane region" description="Helical" evidence="13">
    <location>
        <begin position="207"/>
        <end position="229"/>
    </location>
</feature>
<dbReference type="OrthoDB" id="9787346at2"/>
<keyword evidence="11 13" id="KW-0406">Ion transport</keyword>
<evidence type="ECO:0000256" key="11">
    <source>
        <dbReference type="ARBA" id="ARBA00023065"/>
    </source>
</evidence>
<reference evidence="14 15" key="1">
    <citation type="submission" date="2012-08" db="EMBL/GenBank/DDBJ databases">
        <title>Whole genome shotgun sequence of Austwickia chelonae NBRC 105200.</title>
        <authorList>
            <person name="Yoshida I."/>
            <person name="Hosoyama A."/>
            <person name="Tsuchikane K."/>
            <person name="Katsumata H."/>
            <person name="Ando Y."/>
            <person name="Ohji S."/>
            <person name="Hamada M."/>
            <person name="Tamura T."/>
            <person name="Yamazoe A."/>
            <person name="Yamazaki S."/>
            <person name="Fujita N."/>
        </authorList>
    </citation>
    <scope>NUCLEOTIDE SEQUENCE [LARGE SCALE GENOMIC DNA]</scope>
    <source>
        <strain evidence="14 15">NBRC 105200</strain>
    </source>
</reference>
<feature type="transmembrane region" description="Helical" evidence="13">
    <location>
        <begin position="179"/>
        <end position="201"/>
    </location>
</feature>
<feature type="binding site" description="M2 metal binding site" evidence="13">
    <location>
        <position position="158"/>
    </location>
    <ligand>
        <name>Fe(2+)</name>
        <dbReference type="ChEBI" id="CHEBI:29033"/>
    </ligand>
</feature>
<evidence type="ECO:0000256" key="13">
    <source>
        <dbReference type="HAMAP-Rule" id="MF_00548"/>
    </source>
</evidence>
<dbReference type="RefSeq" id="WP_006502192.1">
    <property type="nucleotide sequence ID" value="NZ_BAGZ01000005.1"/>
</dbReference>
<dbReference type="AlphaFoldDB" id="K6VPZ0"/>
<evidence type="ECO:0000256" key="6">
    <source>
        <dbReference type="ARBA" id="ARBA00022723"/>
    </source>
</evidence>
<feature type="transmembrane region" description="Helical" evidence="13">
    <location>
        <begin position="114"/>
        <end position="130"/>
    </location>
</feature>
<dbReference type="STRING" id="100225.SAMN05421595_1275"/>
<feature type="binding site" description="M2 metal binding site" evidence="13">
    <location>
        <position position="190"/>
    </location>
    <ligand>
        <name>Fe(2+)</name>
        <dbReference type="ChEBI" id="CHEBI:29033"/>
    </ligand>
</feature>
<dbReference type="PANTHER" id="PTHR11040:SF205">
    <property type="entry name" value="ZINC TRANSPORTER ZUPT"/>
    <property type="match status" value="1"/>
</dbReference>
<evidence type="ECO:0000256" key="1">
    <source>
        <dbReference type="ARBA" id="ARBA00004651"/>
    </source>
</evidence>
<comment type="subcellular location">
    <subcellularLocation>
        <location evidence="1 13">Cell membrane</location>
        <topology evidence="1 13">Multi-pass membrane protein</topology>
    </subcellularLocation>
</comment>
<sequence>MSPVGYALTLSLFAGLSTGIGSLLGVAARQTSPKLLASSLGLSAGVMLYISLVELVPGAQESLRTALGEHGGWVAVTAFFCGVALIGVIDALVPSEVNPHETHTDPESVHQAQLMRMGLLTAAALAIHNFPEGFATFMTAISSPDLGLPVAVAVAVHNVPEGIAVAVPVYFATGSRAKAFGYSFASGLAEPAGALLAYLVLAPYLTPAVTGVVLAGVAGIMVYICLDELLPSAHAYGEHHVALAGVMSGMFVMAVSLQLLG</sequence>
<feature type="binding site" description="M1 metal binding site" evidence="13">
    <location>
        <position position="161"/>
    </location>
    <ligand>
        <name>Zn(2+)</name>
        <dbReference type="ChEBI" id="CHEBI:29105"/>
    </ligand>
</feature>
<keyword evidence="10" id="KW-0408">Iron</keyword>
<evidence type="ECO:0000256" key="3">
    <source>
        <dbReference type="ARBA" id="ARBA00022448"/>
    </source>
</evidence>
<protein>
    <recommendedName>
        <fullName evidence="13">Zinc transporter ZupT</fullName>
    </recommendedName>
</protein>
<evidence type="ECO:0000256" key="7">
    <source>
        <dbReference type="ARBA" id="ARBA00022833"/>
    </source>
</evidence>
<feature type="binding site" description="M2 metal binding site" evidence="13">
    <location>
        <position position="129"/>
    </location>
    <ligand>
        <name>Fe(2+)</name>
        <dbReference type="ChEBI" id="CHEBI:29033"/>
    </ligand>
</feature>
<feature type="transmembrane region" description="Helical" evidence="13">
    <location>
        <begin position="72"/>
        <end position="93"/>
    </location>
</feature>
<comment type="catalytic activity">
    <reaction evidence="13">
        <text>Zn(2+)(in) = Zn(2+)(out)</text>
        <dbReference type="Rhea" id="RHEA:29351"/>
        <dbReference type="ChEBI" id="CHEBI:29105"/>
    </reaction>
</comment>
<keyword evidence="15" id="KW-1185">Reference proteome</keyword>
<keyword evidence="8 13" id="KW-0864">Zinc transport</keyword>
<evidence type="ECO:0000256" key="2">
    <source>
        <dbReference type="ARBA" id="ARBA00009703"/>
    </source>
</evidence>
<dbReference type="GO" id="GO:0005385">
    <property type="term" value="F:zinc ion transmembrane transporter activity"/>
    <property type="evidence" value="ECO:0007669"/>
    <property type="project" value="UniProtKB-UniRule"/>
</dbReference>
<keyword evidence="5 13" id="KW-0812">Transmembrane</keyword>
<dbReference type="Proteomes" id="UP000008495">
    <property type="component" value="Unassembled WGS sequence"/>
</dbReference>
<feature type="transmembrane region" description="Helical" evidence="13">
    <location>
        <begin position="35"/>
        <end position="52"/>
    </location>
</feature>